<gene>
    <name evidence="1" type="ORF">WJ33_06165</name>
</gene>
<evidence type="ECO:0000313" key="1">
    <source>
        <dbReference type="EMBL" id="KVG55635.1"/>
    </source>
</evidence>
<dbReference type="AlphaFoldDB" id="A0A103QU43"/>
<reference evidence="1 2" key="1">
    <citation type="submission" date="2015-11" db="EMBL/GenBank/DDBJ databases">
        <title>Expanding the genomic diversity of Burkholderia species for the development of highly accurate diagnostics.</title>
        <authorList>
            <person name="Sahl J."/>
            <person name="Keim P."/>
            <person name="Wagner D."/>
        </authorList>
    </citation>
    <scope>NUCLEOTIDE SEQUENCE [LARGE SCALE GENOMIC DNA]</scope>
    <source>
        <strain evidence="1 2">MSMB2036</strain>
    </source>
</reference>
<comment type="caution">
    <text evidence="1">The sequence shown here is derived from an EMBL/GenBank/DDBJ whole genome shotgun (WGS) entry which is preliminary data.</text>
</comment>
<proteinExistence type="predicted"/>
<dbReference type="OrthoDB" id="9132594at2"/>
<name>A0A103QU43_9BURK</name>
<accession>A0A103QU43</accession>
<organism evidence="1 2">
    <name type="scientific">Burkholderia ubonensis</name>
    <dbReference type="NCBI Taxonomy" id="101571"/>
    <lineage>
        <taxon>Bacteria</taxon>
        <taxon>Pseudomonadati</taxon>
        <taxon>Pseudomonadota</taxon>
        <taxon>Betaproteobacteria</taxon>
        <taxon>Burkholderiales</taxon>
        <taxon>Burkholderiaceae</taxon>
        <taxon>Burkholderia</taxon>
        <taxon>Burkholderia cepacia complex</taxon>
    </lineage>
</organism>
<protein>
    <submittedName>
        <fullName evidence="1">Uncharacterized protein</fullName>
    </submittedName>
</protein>
<evidence type="ECO:0000313" key="2">
    <source>
        <dbReference type="Proteomes" id="UP000064029"/>
    </source>
</evidence>
<dbReference type="RefSeq" id="WP_059759405.1">
    <property type="nucleotide sequence ID" value="NZ_CP013416.1"/>
</dbReference>
<dbReference type="Proteomes" id="UP000064029">
    <property type="component" value="Unassembled WGS sequence"/>
</dbReference>
<sequence>MANIGDTFKPGDTVPHSGIYIVTHDRKHAQEHEVTCVYGKKFPPCKGCGDHPRFKLKYAAHHIETHEQFK</sequence>
<dbReference type="EMBL" id="LOXM01000262">
    <property type="protein sequence ID" value="KVG55635.1"/>
    <property type="molecule type" value="Genomic_DNA"/>
</dbReference>